<dbReference type="InterPro" id="IPR019734">
    <property type="entry name" value="TPR_rpt"/>
</dbReference>
<reference evidence="1 2" key="1">
    <citation type="submission" date="2016-10" db="EMBL/GenBank/DDBJ databases">
        <authorList>
            <person name="de Groot N.N."/>
        </authorList>
    </citation>
    <scope>NUCLEOTIDE SEQUENCE [LARGE SCALE GENOMIC DNA]</scope>
    <source>
        <strain evidence="1 2">DSM 21771</strain>
    </source>
</reference>
<dbReference type="AlphaFoldDB" id="A0A1G8PBF5"/>
<dbReference type="InterPro" id="IPR011990">
    <property type="entry name" value="TPR-like_helical_dom_sf"/>
</dbReference>
<proteinExistence type="predicted"/>
<evidence type="ECO:0000313" key="1">
    <source>
        <dbReference type="EMBL" id="SDI89727.1"/>
    </source>
</evidence>
<dbReference type="Proteomes" id="UP000198853">
    <property type="component" value="Unassembled WGS sequence"/>
</dbReference>
<dbReference type="SUPFAM" id="SSF48452">
    <property type="entry name" value="TPR-like"/>
    <property type="match status" value="1"/>
</dbReference>
<evidence type="ECO:0000313" key="2">
    <source>
        <dbReference type="Proteomes" id="UP000198853"/>
    </source>
</evidence>
<gene>
    <name evidence="1" type="ORF">SAMN04488123_10843</name>
</gene>
<name>A0A1G8PBF5_9BACI</name>
<organism evidence="1 2">
    <name type="scientific">Natribacillus halophilus</name>
    <dbReference type="NCBI Taxonomy" id="549003"/>
    <lineage>
        <taxon>Bacteria</taxon>
        <taxon>Bacillati</taxon>
        <taxon>Bacillota</taxon>
        <taxon>Bacilli</taxon>
        <taxon>Bacillales</taxon>
        <taxon>Bacillaceae</taxon>
        <taxon>Natribacillus</taxon>
    </lineage>
</organism>
<sequence>MNLAAIKEQLSSLQDIIYFDRNDYLREKTADPVQLKQFIVEIEQLLERDIVDTDELFFLYGTIGNLHRIYGQPQTAVYYLELGLDLAGDESKEIAANIRLGEALKYDHKHSEALAKFNEALAKCHEFGLDKYEDFALQHKGKCLLELGRSAEALGCFKKALELRKTKGDSSLIKSTQQAIELVNEW</sequence>
<dbReference type="Pfam" id="PF13424">
    <property type="entry name" value="TPR_12"/>
    <property type="match status" value="1"/>
</dbReference>
<accession>A0A1G8PBF5</accession>
<dbReference type="EMBL" id="FNEN01000008">
    <property type="protein sequence ID" value="SDI89727.1"/>
    <property type="molecule type" value="Genomic_DNA"/>
</dbReference>
<dbReference type="SMART" id="SM00028">
    <property type="entry name" value="TPR"/>
    <property type="match status" value="3"/>
</dbReference>
<keyword evidence="2" id="KW-1185">Reference proteome</keyword>
<dbReference type="RefSeq" id="WP_090398609.1">
    <property type="nucleotide sequence ID" value="NZ_FNEN01000008.1"/>
</dbReference>
<dbReference type="OrthoDB" id="1652507at2"/>
<dbReference type="Gene3D" id="1.25.40.10">
    <property type="entry name" value="Tetratricopeptide repeat domain"/>
    <property type="match status" value="1"/>
</dbReference>
<protein>
    <submittedName>
        <fullName evidence="1">Tetratricopeptide repeat-containing protein</fullName>
    </submittedName>
</protein>